<dbReference type="CDD" id="cd06257">
    <property type="entry name" value="DnaJ"/>
    <property type="match status" value="1"/>
</dbReference>
<dbReference type="InterPro" id="IPR001623">
    <property type="entry name" value="DnaJ_domain"/>
</dbReference>
<protein>
    <recommendedName>
        <fullName evidence="5">Diphthamide biosynthesis protein 4</fullName>
    </recommendedName>
</protein>
<dbReference type="GO" id="GO:0046872">
    <property type="term" value="F:metal ion binding"/>
    <property type="evidence" value="ECO:0007669"/>
    <property type="project" value="UniProtKB-KW"/>
</dbReference>
<organism evidence="12 13">
    <name type="scientific">Rhodotorula paludigena</name>
    <dbReference type="NCBI Taxonomy" id="86838"/>
    <lineage>
        <taxon>Eukaryota</taxon>
        <taxon>Fungi</taxon>
        <taxon>Dikarya</taxon>
        <taxon>Basidiomycota</taxon>
        <taxon>Pucciniomycotina</taxon>
        <taxon>Microbotryomycetes</taxon>
        <taxon>Sporidiobolales</taxon>
        <taxon>Sporidiobolaceae</taxon>
        <taxon>Rhodotorula</taxon>
    </lineage>
</organism>
<evidence type="ECO:0000256" key="1">
    <source>
        <dbReference type="ARBA" id="ARBA00003474"/>
    </source>
</evidence>
<dbReference type="PRINTS" id="PR00625">
    <property type="entry name" value="JDOMAIN"/>
</dbReference>
<dbReference type="InterPro" id="IPR036671">
    <property type="entry name" value="DPH_MB_sf"/>
</dbReference>
<sequence>MWITLRNTRRRDPNVAESETKAKEEVRAKEAEQRARRGASETTTSNARAVKLDGHGASGHTSTCQLARVDLYARLGLSPSSSQAEIRQAYRALILLAEVAARGQASAEELNEAWEVLSHEDKRRDYDAARAAHLAASRASSNAFAVSLSLDLFEPHYATLEDQEGSEGGEDEDEPAYYTHPCRCSSQFRISREQLENGVEVVTCEGCSERCRVEYDVVEE</sequence>
<dbReference type="SUPFAM" id="SSF144217">
    <property type="entry name" value="CSL zinc finger"/>
    <property type="match status" value="1"/>
</dbReference>
<name>A0AAV5GQU2_9BASI</name>
<dbReference type="Proteomes" id="UP001342314">
    <property type="component" value="Unassembled WGS sequence"/>
</dbReference>
<gene>
    <name evidence="12" type="ORF">Rhopal_004408-T1</name>
</gene>
<comment type="caution">
    <text evidence="12">The sequence shown here is derived from an EMBL/GenBank/DDBJ whole genome shotgun (WGS) entry which is preliminary data.</text>
</comment>
<dbReference type="Pfam" id="PF05207">
    <property type="entry name" value="Zn_ribbon_CSL"/>
    <property type="match status" value="1"/>
</dbReference>
<evidence type="ECO:0000256" key="5">
    <source>
        <dbReference type="ARBA" id="ARBA00021797"/>
    </source>
</evidence>
<evidence type="ECO:0000256" key="6">
    <source>
        <dbReference type="ARBA" id="ARBA00022723"/>
    </source>
</evidence>
<dbReference type="PROSITE" id="PS51074">
    <property type="entry name" value="DPH_MB"/>
    <property type="match status" value="1"/>
</dbReference>
<dbReference type="InterPro" id="IPR044248">
    <property type="entry name" value="DPH3/4-like"/>
</dbReference>
<dbReference type="GO" id="GO:0005634">
    <property type="term" value="C:nucleus"/>
    <property type="evidence" value="ECO:0007669"/>
    <property type="project" value="UniProtKB-SubCell"/>
</dbReference>
<feature type="region of interest" description="Disordered" evidence="9">
    <location>
        <begin position="1"/>
        <end position="46"/>
    </location>
</feature>
<dbReference type="PANTHER" id="PTHR21454:SF49">
    <property type="entry name" value="RE24848P"/>
    <property type="match status" value="1"/>
</dbReference>
<dbReference type="PANTHER" id="PTHR21454">
    <property type="entry name" value="DPH3 HOMOLOG-RELATED"/>
    <property type="match status" value="1"/>
</dbReference>
<evidence type="ECO:0000256" key="4">
    <source>
        <dbReference type="ARBA" id="ARBA00006169"/>
    </source>
</evidence>
<dbReference type="InterPro" id="IPR007872">
    <property type="entry name" value="DPH_MB_dom"/>
</dbReference>
<reference evidence="12 13" key="1">
    <citation type="submission" date="2021-12" db="EMBL/GenBank/DDBJ databases">
        <title>High titer production of polyol ester of fatty acids by Rhodotorula paludigena BS15 towards product separation-free biomass refinery.</title>
        <authorList>
            <person name="Mano J."/>
            <person name="Ono H."/>
            <person name="Tanaka T."/>
            <person name="Naito K."/>
            <person name="Sushida H."/>
            <person name="Ike M."/>
            <person name="Tokuyasu K."/>
            <person name="Kitaoka M."/>
        </authorList>
    </citation>
    <scope>NUCLEOTIDE SEQUENCE [LARGE SCALE GENOMIC DNA]</scope>
    <source>
        <strain evidence="12 13">BS15</strain>
    </source>
</reference>
<feature type="domain" description="J" evidence="10">
    <location>
        <begin position="70"/>
        <end position="130"/>
    </location>
</feature>
<dbReference type="Pfam" id="PF00226">
    <property type="entry name" value="DnaJ"/>
    <property type="match status" value="1"/>
</dbReference>
<evidence type="ECO:0000259" key="11">
    <source>
        <dbReference type="PROSITE" id="PS51074"/>
    </source>
</evidence>
<dbReference type="SMART" id="SM00271">
    <property type="entry name" value="DnaJ"/>
    <property type="match status" value="1"/>
</dbReference>
<dbReference type="SUPFAM" id="SSF46565">
    <property type="entry name" value="Chaperone J-domain"/>
    <property type="match status" value="1"/>
</dbReference>
<dbReference type="EMBL" id="BQKY01000008">
    <property type="protein sequence ID" value="GJN91387.1"/>
    <property type="molecule type" value="Genomic_DNA"/>
</dbReference>
<dbReference type="Gene3D" id="1.10.287.110">
    <property type="entry name" value="DnaJ domain"/>
    <property type="match status" value="1"/>
</dbReference>
<evidence type="ECO:0000256" key="9">
    <source>
        <dbReference type="SAM" id="MobiDB-lite"/>
    </source>
</evidence>
<evidence type="ECO:0000256" key="8">
    <source>
        <dbReference type="ARBA" id="ARBA00023242"/>
    </source>
</evidence>
<evidence type="ECO:0000256" key="7">
    <source>
        <dbReference type="ARBA" id="ARBA00023004"/>
    </source>
</evidence>
<comment type="function">
    <text evidence="1">Required for the first step of diphthamide biosynthesis, the transfer of 3-amino-3-carboxypropyl from S-adenosyl-L-methionine to a histidine residue. Diphthamide is a post-translational modification of histidine which occurs in elongation factor 2.</text>
</comment>
<evidence type="ECO:0000256" key="2">
    <source>
        <dbReference type="ARBA" id="ARBA00004123"/>
    </source>
</evidence>
<accession>A0AAV5GQU2</accession>
<evidence type="ECO:0000259" key="10">
    <source>
        <dbReference type="PROSITE" id="PS50076"/>
    </source>
</evidence>
<keyword evidence="8" id="KW-0539">Nucleus</keyword>
<feature type="domain" description="DPH-type MB" evidence="11">
    <location>
        <begin position="154"/>
        <end position="216"/>
    </location>
</feature>
<keyword evidence="7" id="KW-0408">Iron</keyword>
<proteinExistence type="inferred from homology"/>
<dbReference type="GO" id="GO:0005737">
    <property type="term" value="C:cytoplasm"/>
    <property type="evidence" value="ECO:0007669"/>
    <property type="project" value="UniProtKB-SubCell"/>
</dbReference>
<feature type="compositionally biased region" description="Basic and acidic residues" evidence="9">
    <location>
        <begin position="10"/>
        <end position="39"/>
    </location>
</feature>
<comment type="similarity">
    <text evidence="4">Belongs to the DPH4 family.</text>
</comment>
<evidence type="ECO:0000256" key="3">
    <source>
        <dbReference type="ARBA" id="ARBA00004496"/>
    </source>
</evidence>
<evidence type="ECO:0000313" key="12">
    <source>
        <dbReference type="EMBL" id="GJN91387.1"/>
    </source>
</evidence>
<evidence type="ECO:0000313" key="13">
    <source>
        <dbReference type="Proteomes" id="UP001342314"/>
    </source>
</evidence>
<keyword evidence="6" id="KW-0479">Metal-binding</keyword>
<dbReference type="PROSITE" id="PS50076">
    <property type="entry name" value="DNAJ_2"/>
    <property type="match status" value="1"/>
</dbReference>
<dbReference type="InterPro" id="IPR036869">
    <property type="entry name" value="J_dom_sf"/>
</dbReference>
<dbReference type="Gene3D" id="3.10.660.10">
    <property type="entry name" value="DPH Zinc finger"/>
    <property type="match status" value="1"/>
</dbReference>
<comment type="subcellular location">
    <subcellularLocation>
        <location evidence="3">Cytoplasm</location>
    </subcellularLocation>
    <subcellularLocation>
        <location evidence="2">Nucleus</location>
    </subcellularLocation>
</comment>
<keyword evidence="13" id="KW-1185">Reference proteome</keyword>
<dbReference type="GO" id="GO:0017183">
    <property type="term" value="P:protein histidyl modification to diphthamide"/>
    <property type="evidence" value="ECO:0007669"/>
    <property type="project" value="InterPro"/>
</dbReference>
<dbReference type="AlphaFoldDB" id="A0AAV5GQU2"/>